<evidence type="ECO:0000313" key="1">
    <source>
        <dbReference type="EMBL" id="TQL63310.1"/>
    </source>
</evidence>
<reference evidence="1 2" key="1">
    <citation type="submission" date="2019-06" db="EMBL/GenBank/DDBJ databases">
        <title>Sequencing the genomes of 1000 actinobacteria strains.</title>
        <authorList>
            <person name="Klenk H.-P."/>
        </authorList>
    </citation>
    <scope>NUCLEOTIDE SEQUENCE [LARGE SCALE GENOMIC DNA]</scope>
    <source>
        <strain evidence="1 2">DSM 8251</strain>
    </source>
</reference>
<keyword evidence="2" id="KW-1185">Reference proteome</keyword>
<sequence length="224" mass="24251">MRELVVFLHDVGQLPPVWQPQVEALPADLPMSAPWLAGLRPGNRGEFSPTAAAQDISNLLTERGTDRGYLIAHGFSTIVAALAAAQDDRVAGLILISPRIPPTRRQIRGIKLMMRFIPRSQAIDKRRFGEVLDTLSSIDLPQTLQKISAPAMLIGVDGDQASQDGVGTYLKHLRVAAGKSVAAQPAHDGIPEAATTPIAEMLETWRNNSSRIETEDDRNPGPEA</sequence>
<dbReference type="RefSeq" id="WP_142093048.1">
    <property type="nucleotide sequence ID" value="NZ_BAAAMD010000001.1"/>
</dbReference>
<organism evidence="1 2">
    <name type="scientific">Propioniferax innocua</name>
    <dbReference type="NCBI Taxonomy" id="1753"/>
    <lineage>
        <taxon>Bacteria</taxon>
        <taxon>Bacillati</taxon>
        <taxon>Actinomycetota</taxon>
        <taxon>Actinomycetes</taxon>
        <taxon>Propionibacteriales</taxon>
        <taxon>Propionibacteriaceae</taxon>
        <taxon>Propioniferax</taxon>
    </lineage>
</organism>
<dbReference type="Proteomes" id="UP000316196">
    <property type="component" value="Unassembled WGS sequence"/>
</dbReference>
<dbReference type="EMBL" id="VFOR01000001">
    <property type="protein sequence ID" value="TQL63310.1"/>
    <property type="molecule type" value="Genomic_DNA"/>
</dbReference>
<accession>A0A542ZST6</accession>
<protein>
    <submittedName>
        <fullName evidence="1">Uncharacterized protein</fullName>
    </submittedName>
</protein>
<gene>
    <name evidence="1" type="ORF">FB460_1112</name>
</gene>
<evidence type="ECO:0000313" key="2">
    <source>
        <dbReference type="Proteomes" id="UP000316196"/>
    </source>
</evidence>
<name>A0A542ZST6_9ACTN</name>
<dbReference type="InterPro" id="IPR029058">
    <property type="entry name" value="AB_hydrolase_fold"/>
</dbReference>
<dbReference type="AlphaFoldDB" id="A0A542ZST6"/>
<dbReference type="Gene3D" id="3.40.50.1820">
    <property type="entry name" value="alpha/beta hydrolase"/>
    <property type="match status" value="1"/>
</dbReference>
<comment type="caution">
    <text evidence="1">The sequence shown here is derived from an EMBL/GenBank/DDBJ whole genome shotgun (WGS) entry which is preliminary data.</text>
</comment>
<dbReference type="OrthoDB" id="7958481at2"/>
<proteinExistence type="predicted"/>
<dbReference type="SUPFAM" id="SSF53474">
    <property type="entry name" value="alpha/beta-Hydrolases"/>
    <property type="match status" value="1"/>
</dbReference>